<dbReference type="AlphaFoldDB" id="C4GEJ8"/>
<evidence type="ECO:0000313" key="1">
    <source>
        <dbReference type="EMBL" id="EEP69608.1"/>
    </source>
</evidence>
<protein>
    <submittedName>
        <fullName evidence="1">Uncharacterized protein</fullName>
    </submittedName>
</protein>
<proteinExistence type="predicted"/>
<accession>C4GEJ8</accession>
<keyword evidence="2" id="KW-1185">Reference proteome</keyword>
<dbReference type="Proteomes" id="UP000003009">
    <property type="component" value="Unassembled WGS sequence"/>
</dbReference>
<sequence length="59" mass="6605">MFFQAAFSFFQKTVFVHQFRRSGIYARQIPFTMSGINARPTAAVLQGSLKTATRGFQAA</sequence>
<dbReference type="STRING" id="629741.GCWU000324_00085"/>
<dbReference type="HOGENOM" id="CLU_2954382_0_0_4"/>
<organism evidence="1 2">
    <name type="scientific">Kingella oralis ATCC 51147</name>
    <dbReference type="NCBI Taxonomy" id="629741"/>
    <lineage>
        <taxon>Bacteria</taxon>
        <taxon>Pseudomonadati</taxon>
        <taxon>Pseudomonadota</taxon>
        <taxon>Betaproteobacteria</taxon>
        <taxon>Neisseriales</taxon>
        <taxon>Neisseriaceae</taxon>
        <taxon>Kingella</taxon>
    </lineage>
</organism>
<reference evidence="1" key="1">
    <citation type="submission" date="2009-04" db="EMBL/GenBank/DDBJ databases">
        <authorList>
            <person name="Weinstock G."/>
            <person name="Sodergren E."/>
            <person name="Clifton S."/>
            <person name="Fulton L."/>
            <person name="Fulton B."/>
            <person name="Courtney L."/>
            <person name="Fronick C."/>
            <person name="Harrison M."/>
            <person name="Strong C."/>
            <person name="Farmer C."/>
            <person name="Delahaunty K."/>
            <person name="Markovic C."/>
            <person name="Hall O."/>
            <person name="Minx P."/>
            <person name="Tomlinson C."/>
            <person name="Mitreva M."/>
            <person name="Nelson J."/>
            <person name="Hou S."/>
            <person name="Wollam A."/>
            <person name="Pepin K.H."/>
            <person name="Johnson M."/>
            <person name="Bhonagiri V."/>
            <person name="Nash W.E."/>
            <person name="Warren W."/>
            <person name="Chinwalla A."/>
            <person name="Mardis E.R."/>
            <person name="Wilson R.K."/>
        </authorList>
    </citation>
    <scope>NUCLEOTIDE SEQUENCE [LARGE SCALE GENOMIC DNA]</scope>
    <source>
        <strain evidence="1">ATCC 51147</strain>
    </source>
</reference>
<dbReference type="EMBL" id="ACJW02000001">
    <property type="protein sequence ID" value="EEP69608.1"/>
    <property type="molecule type" value="Genomic_DNA"/>
</dbReference>
<evidence type="ECO:0000313" key="2">
    <source>
        <dbReference type="Proteomes" id="UP000003009"/>
    </source>
</evidence>
<comment type="caution">
    <text evidence="1">The sequence shown here is derived from an EMBL/GenBank/DDBJ whole genome shotgun (WGS) entry which is preliminary data.</text>
</comment>
<gene>
    <name evidence="1" type="ORF">GCWU000324_00085</name>
</gene>
<name>C4GEJ8_9NEIS</name>